<dbReference type="EMBL" id="AAXT01000001">
    <property type="protein sequence ID" value="EDO08178.1"/>
    <property type="molecule type" value="Genomic_DNA"/>
</dbReference>
<dbReference type="InParanoid" id="A7ANP4"/>
<proteinExistence type="inferred from homology"/>
<dbReference type="Proteomes" id="UP000002173">
    <property type="component" value="Unassembled WGS sequence"/>
</dbReference>
<dbReference type="GO" id="GO:0006384">
    <property type="term" value="P:transcription initiation at RNA polymerase III promoter"/>
    <property type="evidence" value="ECO:0007669"/>
    <property type="project" value="TreeGrafter"/>
</dbReference>
<reference evidence="7" key="3">
    <citation type="journal article" date="2021" name="Int. J. Parasitol.">
        <title>Comparative analysis of gene expression between Babesia bovis blood stages and kinetes allowed by improved genome annotation.</title>
        <authorList>
            <person name="Ueti M.W."/>
            <person name="Johnson W.C."/>
            <person name="Kappmeyer L.S."/>
            <person name="Herndon D.R."/>
            <person name="Mousel M.R."/>
            <person name="Reif K.E."/>
            <person name="Taus N.S."/>
            <person name="Ifeonu O.O."/>
            <person name="Silva J.C."/>
            <person name="Suarez C.E."/>
            <person name="Brayton K.A."/>
        </authorList>
    </citation>
    <scope>NUCLEOTIDE SEQUENCE [LARGE SCALE GENOMIC DNA]</scope>
</reference>
<dbReference type="GeneID" id="5479997"/>
<dbReference type="FunCoup" id="A7ANP4">
    <property type="interactions" value="347"/>
</dbReference>
<protein>
    <recommendedName>
        <fullName evidence="5">RNA polymerase III subunit Rpc25 domain-containing protein</fullName>
    </recommendedName>
</protein>
<feature type="domain" description="RNA polymerase III subunit Rpc25" evidence="5">
    <location>
        <begin position="83"/>
        <end position="158"/>
    </location>
</feature>
<dbReference type="GO" id="GO:0005666">
    <property type="term" value="C:RNA polymerase III complex"/>
    <property type="evidence" value="ECO:0007669"/>
    <property type="project" value="TreeGrafter"/>
</dbReference>
<dbReference type="Gene3D" id="3.30.1490.120">
    <property type="entry name" value="RNA polymerase Rpb7-like, N-terminal domain"/>
    <property type="match status" value="1"/>
</dbReference>
<comment type="subcellular location">
    <subcellularLocation>
        <location evidence="1">Nucleus</location>
    </subcellularLocation>
</comment>
<evidence type="ECO:0000256" key="2">
    <source>
        <dbReference type="ARBA" id="ARBA00009307"/>
    </source>
</evidence>
<evidence type="ECO:0000256" key="1">
    <source>
        <dbReference type="ARBA" id="ARBA00004123"/>
    </source>
</evidence>
<gene>
    <name evidence="6" type="ORF">BBOV_III006170</name>
</gene>
<reference evidence="7" key="2">
    <citation type="journal article" date="2020" name="Data Brief">
        <title>Transcriptome dataset of Babesia bovis life stages within vertebrate and invertebrate hosts.</title>
        <authorList>
            <person name="Ueti M.W."/>
            <person name="Johnson W.C."/>
            <person name="Kappmeyer L.S."/>
            <person name="Herndon D.R."/>
            <person name="Mousel M.R."/>
            <person name="Reif K.E."/>
            <person name="Taus N.S."/>
            <person name="Ifeonu O.O."/>
            <person name="Silva J.C."/>
            <person name="Suarez C.E."/>
            <person name="Brayton K.A."/>
        </authorList>
    </citation>
    <scope>NUCLEOTIDE SEQUENCE [LARGE SCALE GENOMIC DNA]</scope>
</reference>
<accession>A7ANP4</accession>
<organism evidence="6 7">
    <name type="scientific">Babesia bovis</name>
    <dbReference type="NCBI Taxonomy" id="5865"/>
    <lineage>
        <taxon>Eukaryota</taxon>
        <taxon>Sar</taxon>
        <taxon>Alveolata</taxon>
        <taxon>Apicomplexa</taxon>
        <taxon>Aconoidasida</taxon>
        <taxon>Piroplasmida</taxon>
        <taxon>Babesiidae</taxon>
        <taxon>Babesia</taxon>
    </lineage>
</organism>
<dbReference type="SUPFAM" id="SSF50249">
    <property type="entry name" value="Nucleic acid-binding proteins"/>
    <property type="match status" value="1"/>
</dbReference>
<dbReference type="Gene3D" id="2.40.50.140">
    <property type="entry name" value="Nucleic acid-binding proteins"/>
    <property type="match status" value="1"/>
</dbReference>
<dbReference type="PANTHER" id="PTHR12709">
    <property type="entry name" value="DNA-DIRECTED RNA POLYMERASE II, III"/>
    <property type="match status" value="1"/>
</dbReference>
<evidence type="ECO:0000256" key="3">
    <source>
        <dbReference type="ARBA" id="ARBA00022478"/>
    </source>
</evidence>
<dbReference type="Pfam" id="PF08292">
    <property type="entry name" value="RNA_pol_Rbc25"/>
    <property type="match status" value="1"/>
</dbReference>
<keyword evidence="3" id="KW-0240">DNA-directed RNA polymerase</keyword>
<dbReference type="PANTHER" id="PTHR12709:SF1">
    <property type="entry name" value="DNA-DIRECTED RNA POLYMERASE III SUBUNIT RPC8"/>
    <property type="match status" value="1"/>
</dbReference>
<dbReference type="SUPFAM" id="SSF88798">
    <property type="entry name" value="N-terminal, heterodimerisation domain of RBP7 (RpoE)"/>
    <property type="match status" value="1"/>
</dbReference>
<dbReference type="STRING" id="5865.A7ANP4"/>
<reference evidence="6 7" key="1">
    <citation type="journal article" date="2007" name="PLoS Pathog.">
        <title>Genome sequence of Babesia bovis and comparative analysis of apicomplexan hemoprotozoa.</title>
        <authorList>
            <person name="Brayton K.A."/>
            <person name="Lau A.O.T."/>
            <person name="Herndon D.R."/>
            <person name="Hannick L."/>
            <person name="Kappmeyer L.S."/>
            <person name="Berens S.J."/>
            <person name="Bidwell S.L."/>
            <person name="Brown W.C."/>
            <person name="Crabtree J."/>
            <person name="Fadrosh D."/>
            <person name="Feldblum T."/>
            <person name="Forberger H.A."/>
            <person name="Haas B.J."/>
            <person name="Howell J.M."/>
            <person name="Khouri H."/>
            <person name="Koo H."/>
            <person name="Mann D.J."/>
            <person name="Norimine J."/>
            <person name="Paulsen I.T."/>
            <person name="Radune D."/>
            <person name="Ren Q."/>
            <person name="Smith R.K. Jr."/>
            <person name="Suarez C.E."/>
            <person name="White O."/>
            <person name="Wortman J.R."/>
            <person name="Knowles D.P. Jr."/>
            <person name="McElwain T.F."/>
            <person name="Nene V.M."/>
        </authorList>
    </citation>
    <scope>NUCLEOTIDE SEQUENCE [LARGE SCALE GENOMIC DNA]</scope>
    <source>
        <strain evidence="6">T2Bo</strain>
    </source>
</reference>
<dbReference type="KEGG" id="bbo:BBOV_III006170"/>
<evidence type="ECO:0000313" key="6">
    <source>
        <dbReference type="EMBL" id="EDO08178.1"/>
    </source>
</evidence>
<keyword evidence="7" id="KW-1185">Reference proteome</keyword>
<dbReference type="OMA" id="FCLSEME"/>
<dbReference type="RefSeq" id="XP_001611746.1">
    <property type="nucleotide sequence ID" value="XM_001611696.1"/>
</dbReference>
<dbReference type="AlphaFoldDB" id="A7ANP4"/>
<comment type="caution">
    <text evidence="6">The sequence shown here is derived from an EMBL/GenBank/DDBJ whole genome shotgun (WGS) entry which is preliminary data.</text>
</comment>
<dbReference type="VEuPathDB" id="PiroplasmaDB:BBOV_III006170"/>
<evidence type="ECO:0000256" key="4">
    <source>
        <dbReference type="ARBA" id="ARBA00023163"/>
    </source>
</evidence>
<dbReference type="InterPro" id="IPR013238">
    <property type="entry name" value="RNA_pol_III_Rbc25"/>
</dbReference>
<dbReference type="eggNOG" id="KOG3297">
    <property type="taxonomic scope" value="Eukaryota"/>
</dbReference>
<dbReference type="InterPro" id="IPR045113">
    <property type="entry name" value="Rpb7-like"/>
</dbReference>
<keyword evidence="4" id="KW-0804">Transcription</keyword>
<dbReference type="InterPro" id="IPR012340">
    <property type="entry name" value="NA-bd_OB-fold"/>
</dbReference>
<sequence length="178" mass="19803">MFHFYVVEDLISLEVGEYLSDARSHLSAKVSDKYVDKVIGGVGLVVLVDDILVQSEPKIMPNDACAMFTLRLRILVFAPGRDELLRGIVTSSDVTGISVSLGFFNDIKLIPLFMPPVSAFDADSSQWYTEVDGNRLYYKHQSEISFRVVDISYNELNDLSGDEHLPVMLIIGAPVETV</sequence>
<evidence type="ECO:0000313" key="7">
    <source>
        <dbReference type="Proteomes" id="UP000002173"/>
    </source>
</evidence>
<evidence type="ECO:0000259" key="5">
    <source>
        <dbReference type="Pfam" id="PF08292"/>
    </source>
</evidence>
<comment type="similarity">
    <text evidence="2">Belongs to the eukaryotic RPB7/RPC8 RNA polymerase subunit family.</text>
</comment>
<name>A7ANP4_BABBO</name>
<dbReference type="InterPro" id="IPR036898">
    <property type="entry name" value="RNA_pol_Rpb7-like_N_sf"/>
</dbReference>